<dbReference type="STRING" id="1121416.SAMN02745220_02098"/>
<evidence type="ECO:0000256" key="7">
    <source>
        <dbReference type="SAM" id="Phobius"/>
    </source>
</evidence>
<dbReference type="GO" id="GO:0051539">
    <property type="term" value="F:4 iron, 4 sulfur cluster binding"/>
    <property type="evidence" value="ECO:0007669"/>
    <property type="project" value="UniProtKB-KW"/>
</dbReference>
<dbReference type="PROSITE" id="PS51379">
    <property type="entry name" value="4FE4S_FER_2"/>
    <property type="match status" value="2"/>
</dbReference>
<evidence type="ECO:0000313" key="10">
    <source>
        <dbReference type="Proteomes" id="UP000184603"/>
    </source>
</evidence>
<keyword evidence="6" id="KW-0411">Iron-sulfur</keyword>
<reference evidence="9 10" key="1">
    <citation type="submission" date="2016-12" db="EMBL/GenBank/DDBJ databases">
        <authorList>
            <person name="Song W.-J."/>
            <person name="Kurnit D.M."/>
        </authorList>
    </citation>
    <scope>NUCLEOTIDE SEQUENCE [LARGE SCALE GENOMIC DNA]</scope>
    <source>
        <strain evidence="9 10">DSM 18488</strain>
    </source>
</reference>
<dbReference type="PANTHER" id="PTHR30176">
    <property type="entry name" value="FERREDOXIN-TYPE PROTEIN NAPH"/>
    <property type="match status" value="1"/>
</dbReference>
<dbReference type="GO" id="GO:0046872">
    <property type="term" value="F:metal ion binding"/>
    <property type="evidence" value="ECO:0007669"/>
    <property type="project" value="UniProtKB-KW"/>
</dbReference>
<evidence type="ECO:0000256" key="4">
    <source>
        <dbReference type="ARBA" id="ARBA00022982"/>
    </source>
</evidence>
<keyword evidence="7" id="KW-0472">Membrane</keyword>
<name>A0A1M7Y601_9BACT</name>
<keyword evidence="4" id="KW-0249">Electron transport</keyword>
<evidence type="ECO:0000256" key="3">
    <source>
        <dbReference type="ARBA" id="ARBA00022723"/>
    </source>
</evidence>
<feature type="transmembrane region" description="Helical" evidence="7">
    <location>
        <begin position="6"/>
        <end position="32"/>
    </location>
</feature>
<keyword evidence="5" id="KW-0408">Iron</keyword>
<dbReference type="InterPro" id="IPR017900">
    <property type="entry name" value="4Fe4S_Fe_S_CS"/>
</dbReference>
<keyword evidence="2" id="KW-0004">4Fe-4S</keyword>
<dbReference type="SUPFAM" id="SSF54862">
    <property type="entry name" value="4Fe-4S ferredoxins"/>
    <property type="match status" value="1"/>
</dbReference>
<feature type="domain" description="4Fe-4S ferredoxin-type" evidence="8">
    <location>
        <begin position="144"/>
        <end position="165"/>
    </location>
</feature>
<protein>
    <submittedName>
        <fullName evidence="9">4Fe-4S binding domain-containing protein</fullName>
    </submittedName>
</protein>
<dbReference type="InterPro" id="IPR051684">
    <property type="entry name" value="Electron_Trans/Redox"/>
</dbReference>
<feature type="transmembrane region" description="Helical" evidence="7">
    <location>
        <begin position="102"/>
        <end position="122"/>
    </location>
</feature>
<keyword evidence="1" id="KW-0813">Transport</keyword>
<dbReference type="AlphaFoldDB" id="A0A1M7Y601"/>
<organism evidence="9 10">
    <name type="scientific">Desulfopila aestuarii DSM 18488</name>
    <dbReference type="NCBI Taxonomy" id="1121416"/>
    <lineage>
        <taxon>Bacteria</taxon>
        <taxon>Pseudomonadati</taxon>
        <taxon>Thermodesulfobacteriota</taxon>
        <taxon>Desulfobulbia</taxon>
        <taxon>Desulfobulbales</taxon>
        <taxon>Desulfocapsaceae</taxon>
        <taxon>Desulfopila</taxon>
    </lineage>
</organism>
<feature type="transmembrane region" description="Helical" evidence="7">
    <location>
        <begin position="72"/>
        <end position="90"/>
    </location>
</feature>
<dbReference type="InterPro" id="IPR017896">
    <property type="entry name" value="4Fe4S_Fe-S-bd"/>
</dbReference>
<dbReference type="Gene3D" id="3.30.70.20">
    <property type="match status" value="1"/>
</dbReference>
<keyword evidence="3" id="KW-0479">Metal-binding</keyword>
<dbReference type="EMBL" id="FRFE01000008">
    <property type="protein sequence ID" value="SHO48005.1"/>
    <property type="molecule type" value="Genomic_DNA"/>
</dbReference>
<accession>A0A1M7Y601</accession>
<evidence type="ECO:0000259" key="8">
    <source>
        <dbReference type="PROSITE" id="PS51379"/>
    </source>
</evidence>
<dbReference type="GO" id="GO:0005886">
    <property type="term" value="C:plasma membrane"/>
    <property type="evidence" value="ECO:0007669"/>
    <property type="project" value="TreeGrafter"/>
</dbReference>
<evidence type="ECO:0000256" key="2">
    <source>
        <dbReference type="ARBA" id="ARBA00022485"/>
    </source>
</evidence>
<evidence type="ECO:0000313" key="9">
    <source>
        <dbReference type="EMBL" id="SHO48005.1"/>
    </source>
</evidence>
<sequence>MTPLVPLVIFGGIAFPYFGYVAIAMMVVMVAVSLFRGRFYCGWICAMGAFHERILSRFSMKKPILPFFKAGWLRWLLFMIMMGILGIRLVQAGDDPARIGAAFVLMWTISTVLAIAIGLIWMPRSWCTICPMATFQGIIFPTKYLLEVSPDCKGCGICQKSCPIETDPAMFKVKGVVTSGKCMRCGNCVENCPKGALRFSKTPREDDQCSAI</sequence>
<gene>
    <name evidence="9" type="ORF">SAMN02745220_02098</name>
</gene>
<dbReference type="Pfam" id="PF12801">
    <property type="entry name" value="Fer4_5"/>
    <property type="match status" value="2"/>
</dbReference>
<evidence type="ECO:0000256" key="1">
    <source>
        <dbReference type="ARBA" id="ARBA00022448"/>
    </source>
</evidence>
<evidence type="ECO:0000256" key="6">
    <source>
        <dbReference type="ARBA" id="ARBA00023014"/>
    </source>
</evidence>
<keyword evidence="7" id="KW-0812">Transmembrane</keyword>
<evidence type="ECO:0000256" key="5">
    <source>
        <dbReference type="ARBA" id="ARBA00023004"/>
    </source>
</evidence>
<keyword evidence="7" id="KW-1133">Transmembrane helix</keyword>
<proteinExistence type="predicted"/>
<dbReference type="PANTHER" id="PTHR30176:SF3">
    <property type="entry name" value="FERREDOXIN-TYPE PROTEIN NAPH"/>
    <property type="match status" value="1"/>
</dbReference>
<dbReference type="Proteomes" id="UP000184603">
    <property type="component" value="Unassembled WGS sequence"/>
</dbReference>
<dbReference type="PROSITE" id="PS00198">
    <property type="entry name" value="4FE4S_FER_1"/>
    <property type="match status" value="1"/>
</dbReference>
<feature type="domain" description="4Fe-4S ferredoxin-type" evidence="8">
    <location>
        <begin position="173"/>
        <end position="202"/>
    </location>
</feature>
<dbReference type="Pfam" id="PF13237">
    <property type="entry name" value="Fer4_10"/>
    <property type="match status" value="1"/>
</dbReference>
<keyword evidence="10" id="KW-1185">Reference proteome</keyword>